<dbReference type="Pfam" id="PF04969">
    <property type="entry name" value="CS"/>
    <property type="match status" value="1"/>
</dbReference>
<dbReference type="CDD" id="cd06467">
    <property type="entry name" value="p23_NUDC_like"/>
    <property type="match status" value="1"/>
</dbReference>
<dbReference type="GO" id="GO:0051082">
    <property type="term" value="F:unfolded protein binding"/>
    <property type="evidence" value="ECO:0007669"/>
    <property type="project" value="TreeGrafter"/>
</dbReference>
<dbReference type="FunFam" id="2.60.40.790:FF:000001">
    <property type="entry name" value="Nuclear migration protein nudC"/>
    <property type="match status" value="1"/>
</dbReference>
<dbReference type="SUPFAM" id="SSF49764">
    <property type="entry name" value="HSP20-like chaperones"/>
    <property type="match status" value="1"/>
</dbReference>
<feature type="region of interest" description="Disordered" evidence="4">
    <location>
        <begin position="1"/>
        <end position="23"/>
    </location>
</feature>
<sequence>MAVISDIEEEARQQPSSSSWADADDEALASVLAKRGPMPFLEAAIDLVRRRTEFFKDEAATGEVVKAVTAAKEKFDAEEMLKKRAADEAQKNRHQEEVAAAAEAEEKKNLRKPNSGNGLDFDDYSWTQTLQDVTVNIPVPQGTRSKFVTCEIKKTHLKVGLKGQPLIIDGDFYQSVKAEECFWSIEDGKIISILLTKQNNKDWWKCMVKGEPEVDLQKVEPESSKLSDLDSETRQVVEKMMFDQQQKARGLPTSDEIQKQDMLKQFMAQHPGVDFSKTKLV</sequence>
<evidence type="ECO:0000256" key="1">
    <source>
        <dbReference type="ARBA" id="ARBA00004463"/>
    </source>
</evidence>
<dbReference type="PROSITE" id="PS51203">
    <property type="entry name" value="CS"/>
    <property type="match status" value="1"/>
</dbReference>
<organism evidence="6 7">
    <name type="scientific">Ensete ventricosum</name>
    <name type="common">Abyssinian banana</name>
    <name type="synonym">Musa ensete</name>
    <dbReference type="NCBI Taxonomy" id="4639"/>
    <lineage>
        <taxon>Eukaryota</taxon>
        <taxon>Viridiplantae</taxon>
        <taxon>Streptophyta</taxon>
        <taxon>Embryophyta</taxon>
        <taxon>Tracheophyta</taxon>
        <taxon>Spermatophyta</taxon>
        <taxon>Magnoliopsida</taxon>
        <taxon>Liliopsida</taxon>
        <taxon>Zingiberales</taxon>
        <taxon>Musaceae</taxon>
        <taxon>Ensete</taxon>
    </lineage>
</organism>
<comment type="caution">
    <text evidence="6">The sequence shown here is derived from an EMBL/GenBank/DDBJ whole genome shotgun (WGS) entry which is preliminary data.</text>
</comment>
<dbReference type="GO" id="GO:0005737">
    <property type="term" value="C:cytoplasm"/>
    <property type="evidence" value="ECO:0007669"/>
    <property type="project" value="TreeGrafter"/>
</dbReference>
<evidence type="ECO:0000259" key="5">
    <source>
        <dbReference type="PROSITE" id="PS51203"/>
    </source>
</evidence>
<dbReference type="InterPro" id="IPR007052">
    <property type="entry name" value="CS_dom"/>
</dbReference>
<dbReference type="Gene3D" id="2.60.40.790">
    <property type="match status" value="1"/>
</dbReference>
<evidence type="ECO:0000256" key="3">
    <source>
        <dbReference type="ARBA" id="ARBA00053226"/>
    </source>
</evidence>
<feature type="domain" description="CS" evidence="5">
    <location>
        <begin position="119"/>
        <end position="208"/>
    </location>
</feature>
<dbReference type="Proteomes" id="UP001222027">
    <property type="component" value="Unassembled WGS sequence"/>
</dbReference>
<dbReference type="PANTHER" id="PTHR12356">
    <property type="entry name" value="NUCLEAR MOVEMENT PROTEIN NUDC"/>
    <property type="match status" value="1"/>
</dbReference>
<dbReference type="AlphaFoldDB" id="A0AAV8Q9R6"/>
<feature type="compositionally biased region" description="Basic and acidic residues" evidence="4">
    <location>
        <begin position="85"/>
        <end position="97"/>
    </location>
</feature>
<evidence type="ECO:0000313" key="6">
    <source>
        <dbReference type="EMBL" id="KAJ8465635.1"/>
    </source>
</evidence>
<keyword evidence="2" id="KW-0963">Cytoplasm</keyword>
<comment type="subcellular location">
    <subcellularLocation>
        <location evidence="1">Cytoplasmic granule</location>
    </subcellularLocation>
</comment>
<name>A0AAV8Q9R6_ENSVE</name>
<gene>
    <name evidence="6" type="ORF">OPV22_028187</name>
</gene>
<comment type="function">
    <text evidence="3">Small heat shock protein required for the establishment of auxin gradients and for patterning of the apical domain of the embryo. Involved in the specification of the cotyledon primordia. Also required for normal inflorescence and floral meristem function, normal developmental patterning and thermotolerance. Acts as a molecular chaperone.</text>
</comment>
<dbReference type="EMBL" id="JAQQAF010000008">
    <property type="protein sequence ID" value="KAJ8465635.1"/>
    <property type="molecule type" value="Genomic_DNA"/>
</dbReference>
<dbReference type="InterPro" id="IPR037898">
    <property type="entry name" value="NudC_fam"/>
</dbReference>
<dbReference type="PANTHER" id="PTHR12356:SF3">
    <property type="entry name" value="NUCLEAR MIGRATION PROTEIN NUDC"/>
    <property type="match status" value="1"/>
</dbReference>
<dbReference type="GO" id="GO:0006457">
    <property type="term" value="P:protein folding"/>
    <property type="evidence" value="ECO:0007669"/>
    <property type="project" value="TreeGrafter"/>
</dbReference>
<feature type="region of interest" description="Disordered" evidence="4">
    <location>
        <begin position="85"/>
        <end position="116"/>
    </location>
</feature>
<evidence type="ECO:0000256" key="4">
    <source>
        <dbReference type="SAM" id="MobiDB-lite"/>
    </source>
</evidence>
<accession>A0AAV8Q9R6</accession>
<keyword evidence="7" id="KW-1185">Reference proteome</keyword>
<evidence type="ECO:0000313" key="7">
    <source>
        <dbReference type="Proteomes" id="UP001222027"/>
    </source>
</evidence>
<evidence type="ECO:0000256" key="2">
    <source>
        <dbReference type="ARBA" id="ARBA00022490"/>
    </source>
</evidence>
<reference evidence="6 7" key="1">
    <citation type="submission" date="2022-12" db="EMBL/GenBank/DDBJ databases">
        <title>Chromosome-scale assembly of the Ensete ventricosum genome.</title>
        <authorList>
            <person name="Dussert Y."/>
            <person name="Stocks J."/>
            <person name="Wendawek A."/>
            <person name="Woldeyes F."/>
            <person name="Nichols R.A."/>
            <person name="Borrell J.S."/>
        </authorList>
    </citation>
    <scope>NUCLEOTIDE SEQUENCE [LARGE SCALE GENOMIC DNA]</scope>
    <source>
        <strain evidence="7">cv. Maze</strain>
        <tissue evidence="6">Seeds</tissue>
    </source>
</reference>
<protein>
    <recommendedName>
        <fullName evidence="5">CS domain-containing protein</fullName>
    </recommendedName>
</protein>
<dbReference type="InterPro" id="IPR008978">
    <property type="entry name" value="HSP20-like_chaperone"/>
</dbReference>
<proteinExistence type="predicted"/>